<feature type="domain" description="Major facilitator superfamily (MFS) profile" evidence="7">
    <location>
        <begin position="20"/>
        <end position="446"/>
    </location>
</feature>
<dbReference type="GO" id="GO:0022857">
    <property type="term" value="F:transmembrane transporter activity"/>
    <property type="evidence" value="ECO:0007669"/>
    <property type="project" value="InterPro"/>
</dbReference>
<feature type="transmembrane region" description="Helical" evidence="6">
    <location>
        <begin position="253"/>
        <end position="274"/>
    </location>
</feature>
<proteinExistence type="predicted"/>
<evidence type="ECO:0000256" key="2">
    <source>
        <dbReference type="ARBA" id="ARBA00022448"/>
    </source>
</evidence>
<keyword evidence="5 6" id="KW-0472">Membrane</keyword>
<protein>
    <submittedName>
        <fullName evidence="8">Chromaffin granule amine transporter</fullName>
    </submittedName>
</protein>
<feature type="transmembrane region" description="Helical" evidence="6">
    <location>
        <begin position="299"/>
        <end position="322"/>
    </location>
</feature>
<dbReference type="Gene3D" id="1.20.1250.20">
    <property type="entry name" value="MFS general substrate transporter like domains"/>
    <property type="match status" value="2"/>
</dbReference>
<dbReference type="Pfam" id="PF07690">
    <property type="entry name" value="MFS_1"/>
    <property type="match status" value="1"/>
</dbReference>
<reference evidence="8" key="2">
    <citation type="submission" date="2020-05" db="UniProtKB">
        <authorList>
            <consortium name="Ensembl"/>
        </authorList>
    </citation>
    <scope>IDENTIFICATION</scope>
</reference>
<feature type="transmembrane region" description="Helical" evidence="6">
    <location>
        <begin position="392"/>
        <end position="414"/>
    </location>
</feature>
<evidence type="ECO:0000256" key="1">
    <source>
        <dbReference type="ARBA" id="ARBA00004141"/>
    </source>
</evidence>
<feature type="transmembrane region" description="Helical" evidence="6">
    <location>
        <begin position="161"/>
        <end position="179"/>
    </location>
</feature>
<gene>
    <name evidence="8" type="primary">LOC100495897</name>
</gene>
<feature type="transmembrane region" description="Helical" evidence="6">
    <location>
        <begin position="223"/>
        <end position="241"/>
    </location>
</feature>
<dbReference type="InterPro" id="IPR020846">
    <property type="entry name" value="MFS_dom"/>
</dbReference>
<dbReference type="PANTHER" id="PTHR23506">
    <property type="entry name" value="GH10249P"/>
    <property type="match status" value="1"/>
</dbReference>
<dbReference type="PROSITE" id="PS50850">
    <property type="entry name" value="MFS"/>
    <property type="match status" value="1"/>
</dbReference>
<dbReference type="PANTHER" id="PTHR23506:SF40">
    <property type="entry name" value="CHROMAFFIN GRANULE AMINE TRANSPORTER ISOFORM X2"/>
    <property type="match status" value="1"/>
</dbReference>
<dbReference type="SUPFAM" id="SSF103473">
    <property type="entry name" value="MFS general substrate transporter"/>
    <property type="match status" value="1"/>
</dbReference>
<feature type="transmembrane region" description="Helical" evidence="6">
    <location>
        <begin position="20"/>
        <end position="42"/>
    </location>
</feature>
<dbReference type="AlphaFoldDB" id="A0A6I8Q9E9"/>
<dbReference type="InterPro" id="IPR050930">
    <property type="entry name" value="MFS_Vesicular_Transporter"/>
</dbReference>
<evidence type="ECO:0000256" key="4">
    <source>
        <dbReference type="ARBA" id="ARBA00022989"/>
    </source>
</evidence>
<accession>A0A6I8Q9E9</accession>
<keyword evidence="4 6" id="KW-1133">Transmembrane helix</keyword>
<evidence type="ECO:0000256" key="5">
    <source>
        <dbReference type="ARBA" id="ARBA00023136"/>
    </source>
</evidence>
<dbReference type="InParanoid" id="A0A6I8Q9E9"/>
<name>A0A6I8Q9E9_XENTR</name>
<feature type="transmembrane region" description="Helical" evidence="6">
    <location>
        <begin position="420"/>
        <end position="441"/>
    </location>
</feature>
<dbReference type="Bgee" id="ENSXETG00000037868">
    <property type="expression patterns" value="Expressed in embryo and 4 other cell types or tissues"/>
</dbReference>
<feature type="transmembrane region" description="Helical" evidence="6">
    <location>
        <begin position="191"/>
        <end position="211"/>
    </location>
</feature>
<dbReference type="GO" id="GO:0016020">
    <property type="term" value="C:membrane"/>
    <property type="evidence" value="ECO:0007669"/>
    <property type="project" value="UniProtKB-SubCell"/>
</dbReference>
<keyword evidence="3 6" id="KW-0812">Transmembrane</keyword>
<sequence>MAQFSFRQWLQKTRESRILVLIVVTVALFVDCILNTVIAPILPTLLIGKNTSNSSVVSNYTFTLLPDNSSKGIYQLQNANGTQDGECYTKGKENSDGQDFRIGLLLAFKGMLQIVANPIVGVLTNRFGYDAPLLVGFAVVFFSTLMYAFGEQYVFLCVARGLQGIGSSLTIIPGLALLANTFPDDEERAKAMAISTSGLTVGILLGAPFGSLMNGSFGKSSPFYVLAAVTLLDGALRLCILRPSKFSPGSIPATPYLTLLADPYILVTVVGYFLTKLHSSLLQAIVPIRMMEHMCAPSYQLGLAFVPAMLTTILTLNGFAILSLKWGRWLCLMLGFIIQGIGIICFPLAANIFGLIGPSIVLGIGTALVGASIMPLMAYLIDLRHTSVYGGIYAITDAAFCLGFAIGPLFGGAIASAIGFTWVMVILCVLLIIYAPLFILLRNVSGKDEKKPILNQENTPEEAKSDDQ</sequence>
<reference evidence="8" key="1">
    <citation type="journal article" date="2010" name="Science">
        <title>The genome of the Western clawed frog Xenopus tropicalis.</title>
        <authorList>
            <person name="Hellsten U."/>
            <person name="Harland R.M."/>
            <person name="Gilchrist M.J."/>
            <person name="Hendrix D."/>
            <person name="Jurka J."/>
            <person name="Kapitonov V."/>
            <person name="Ovcharenko I."/>
            <person name="Putnam N.H."/>
            <person name="Shu S."/>
            <person name="Taher L."/>
            <person name="Blitz I.L."/>
            <person name="Blumberg B."/>
            <person name="Dichmann D.S."/>
            <person name="Dubchak I."/>
            <person name="Amaya E."/>
            <person name="Detter J.C."/>
            <person name="Fletcher R."/>
            <person name="Gerhard D.S."/>
            <person name="Goodstein D."/>
            <person name="Graves T."/>
            <person name="Grigoriev I.V."/>
            <person name="Grimwood J."/>
            <person name="Kawashima T."/>
            <person name="Lindquist E."/>
            <person name="Lucas S.M."/>
            <person name="Mead P.E."/>
            <person name="Mitros T."/>
            <person name="Ogino H."/>
            <person name="Ohta Y."/>
            <person name="Poliakov A.V."/>
            <person name="Pollet N."/>
            <person name="Robert J."/>
            <person name="Salamov A."/>
            <person name="Sater A.K."/>
            <person name="Schmutz J."/>
            <person name="Terry A."/>
            <person name="Vize P.D."/>
            <person name="Warren W.C."/>
            <person name="Wells D."/>
            <person name="Wills A."/>
            <person name="Wilson R.K."/>
            <person name="Zimmerman L.B."/>
            <person name="Zorn A.M."/>
            <person name="Grainger R."/>
            <person name="Grammer T."/>
            <person name="Khokha M.K."/>
            <person name="Richardson P.M."/>
            <person name="Rokhsar D.S."/>
        </authorList>
    </citation>
    <scope>NUCLEOTIDE SEQUENCE [LARGE SCALE GENOMIC DNA]</scope>
    <source>
        <strain evidence="8">Nigerian</strain>
    </source>
</reference>
<comment type="subcellular location">
    <subcellularLocation>
        <location evidence="1">Membrane</location>
        <topology evidence="1">Multi-pass membrane protein</topology>
    </subcellularLocation>
</comment>
<feature type="transmembrane region" description="Helical" evidence="6">
    <location>
        <begin position="355"/>
        <end position="380"/>
    </location>
</feature>
<evidence type="ECO:0000259" key="7">
    <source>
        <dbReference type="PROSITE" id="PS50850"/>
    </source>
</evidence>
<feature type="transmembrane region" description="Helical" evidence="6">
    <location>
        <begin position="329"/>
        <end position="349"/>
    </location>
</feature>
<feature type="transmembrane region" description="Helical" evidence="6">
    <location>
        <begin position="102"/>
        <end position="124"/>
    </location>
</feature>
<dbReference type="InterPro" id="IPR011701">
    <property type="entry name" value="MFS"/>
</dbReference>
<dbReference type="Ensembl" id="ENSXETT00000091393">
    <property type="protein sequence ID" value="ENSXETP00000069135"/>
    <property type="gene ID" value="ENSXETG00000037868"/>
</dbReference>
<dbReference type="InterPro" id="IPR036259">
    <property type="entry name" value="MFS_trans_sf"/>
</dbReference>
<evidence type="ECO:0000256" key="6">
    <source>
        <dbReference type="SAM" id="Phobius"/>
    </source>
</evidence>
<keyword evidence="2" id="KW-0813">Transport</keyword>
<evidence type="ECO:0000256" key="3">
    <source>
        <dbReference type="ARBA" id="ARBA00022692"/>
    </source>
</evidence>
<organism evidence="8">
    <name type="scientific">Xenopus tropicalis</name>
    <name type="common">Western clawed frog</name>
    <name type="synonym">Silurana tropicalis</name>
    <dbReference type="NCBI Taxonomy" id="8364"/>
    <lineage>
        <taxon>Eukaryota</taxon>
        <taxon>Metazoa</taxon>
        <taxon>Chordata</taxon>
        <taxon>Craniata</taxon>
        <taxon>Vertebrata</taxon>
        <taxon>Euteleostomi</taxon>
        <taxon>Amphibia</taxon>
        <taxon>Batrachia</taxon>
        <taxon>Anura</taxon>
        <taxon>Pipoidea</taxon>
        <taxon>Pipidae</taxon>
        <taxon>Xenopodinae</taxon>
        <taxon>Xenopus</taxon>
        <taxon>Silurana</taxon>
    </lineage>
</organism>
<dbReference type="GeneTree" id="ENSGT00940000159352"/>
<evidence type="ECO:0000313" key="8">
    <source>
        <dbReference type="Ensembl" id="ENSXETP00000069135"/>
    </source>
</evidence>
<feature type="transmembrane region" description="Helical" evidence="6">
    <location>
        <begin position="131"/>
        <end position="149"/>
    </location>
</feature>